<comment type="caution">
    <text evidence="1">The sequence shown here is derived from an EMBL/GenBank/DDBJ whole genome shotgun (WGS) entry which is preliminary data.</text>
</comment>
<sequence length="64" mass="7132">MCLEPIPHYETNLFNLFWDSVGCDDIDGGEMKRVENVDIAEMVEAMGVVSNIIDKGNNIAFDVP</sequence>
<name>A0ABN7V8M0_GIGMA</name>
<accession>A0ABN7V8M0</accession>
<evidence type="ECO:0000313" key="1">
    <source>
        <dbReference type="EMBL" id="CAG8737908.1"/>
    </source>
</evidence>
<proteinExistence type="predicted"/>
<organism evidence="1 2">
    <name type="scientific">Gigaspora margarita</name>
    <dbReference type="NCBI Taxonomy" id="4874"/>
    <lineage>
        <taxon>Eukaryota</taxon>
        <taxon>Fungi</taxon>
        <taxon>Fungi incertae sedis</taxon>
        <taxon>Mucoromycota</taxon>
        <taxon>Glomeromycotina</taxon>
        <taxon>Glomeromycetes</taxon>
        <taxon>Diversisporales</taxon>
        <taxon>Gigasporaceae</taxon>
        <taxon>Gigaspora</taxon>
    </lineage>
</organism>
<protein>
    <submittedName>
        <fullName evidence="1">8490_t:CDS:1</fullName>
    </submittedName>
</protein>
<gene>
    <name evidence="1" type="ORF">GMARGA_LOCUS15062</name>
</gene>
<feature type="non-terminal residue" evidence="1">
    <location>
        <position position="64"/>
    </location>
</feature>
<evidence type="ECO:0000313" key="2">
    <source>
        <dbReference type="Proteomes" id="UP000789901"/>
    </source>
</evidence>
<dbReference type="Proteomes" id="UP000789901">
    <property type="component" value="Unassembled WGS sequence"/>
</dbReference>
<keyword evidence="2" id="KW-1185">Reference proteome</keyword>
<reference evidence="1 2" key="1">
    <citation type="submission" date="2021-06" db="EMBL/GenBank/DDBJ databases">
        <authorList>
            <person name="Kallberg Y."/>
            <person name="Tangrot J."/>
            <person name="Rosling A."/>
        </authorList>
    </citation>
    <scope>NUCLEOTIDE SEQUENCE [LARGE SCALE GENOMIC DNA]</scope>
    <source>
        <strain evidence="1 2">120-4 pot B 10/14</strain>
    </source>
</reference>
<dbReference type="EMBL" id="CAJVQB010010231">
    <property type="protein sequence ID" value="CAG8737908.1"/>
    <property type="molecule type" value="Genomic_DNA"/>
</dbReference>